<dbReference type="InterPro" id="IPR008979">
    <property type="entry name" value="Galactose-bd-like_sf"/>
</dbReference>
<dbReference type="Pfam" id="PF08530">
    <property type="entry name" value="PepX_C"/>
    <property type="match status" value="1"/>
</dbReference>
<dbReference type="EMBL" id="BLJY01000017">
    <property type="protein sequence ID" value="GFF21844.1"/>
    <property type="molecule type" value="Genomic_DNA"/>
</dbReference>
<reference evidence="2 3" key="1">
    <citation type="submission" date="2020-01" db="EMBL/GenBank/DDBJ databases">
        <title>Aspergillus terreus IFO 6365 whole genome shotgun sequence.</title>
        <authorList>
            <person name="Kanamasa S."/>
            <person name="Takahashi H."/>
        </authorList>
    </citation>
    <scope>NUCLEOTIDE SEQUENCE [LARGE SCALE GENOMIC DNA]</scope>
    <source>
        <strain evidence="2 3">IFO 6365</strain>
    </source>
</reference>
<keyword evidence="1" id="KW-0378">Hydrolase</keyword>
<dbReference type="VEuPathDB" id="FungiDB:ATEG_03952"/>
<dbReference type="Proteomes" id="UP000452235">
    <property type="component" value="Unassembled WGS sequence"/>
</dbReference>
<dbReference type="NCBIfam" id="TIGR00976">
    <property type="entry name" value="CocE_NonD"/>
    <property type="match status" value="1"/>
</dbReference>
<dbReference type="Gene3D" id="2.60.120.260">
    <property type="entry name" value="Galactose-binding domain-like"/>
    <property type="match status" value="1"/>
</dbReference>
<organism evidence="2 3">
    <name type="scientific">Aspergillus terreus</name>
    <dbReference type="NCBI Taxonomy" id="33178"/>
    <lineage>
        <taxon>Eukaryota</taxon>
        <taxon>Fungi</taxon>
        <taxon>Dikarya</taxon>
        <taxon>Ascomycota</taxon>
        <taxon>Pezizomycotina</taxon>
        <taxon>Eurotiomycetes</taxon>
        <taxon>Eurotiomycetidae</taxon>
        <taxon>Eurotiales</taxon>
        <taxon>Aspergillaceae</taxon>
        <taxon>Aspergillus</taxon>
        <taxon>Aspergillus subgen. Circumdati</taxon>
    </lineage>
</organism>
<dbReference type="InterPro" id="IPR029058">
    <property type="entry name" value="AB_hydrolase_fold"/>
</dbReference>
<dbReference type="InterPro" id="IPR050585">
    <property type="entry name" value="Xaa-Pro_dipeptidyl-ppase/CocE"/>
</dbReference>
<dbReference type="PANTHER" id="PTHR43056">
    <property type="entry name" value="PEPTIDASE S9 PROLYL OLIGOPEPTIDASE"/>
    <property type="match status" value="1"/>
</dbReference>
<sequence length="591" mass="67207">MSAAFPIEILQRECPRPESDPRYDDSETRTITLPKGYKKQPEYAAFKTDTIFEKDIKIPLRDGTIIRADIFRPVRATEKLPILMAWSPYGKSGRGVFTFDHVPGRAGVARSKLSDYEKFEALDPADWVARGYAVANIDSRGAYDSEGNIVCWCSQEGRDGYDVIEELAKYDWCNGRIAMMGNSWLAIAQWFIAAERPPHLACIAPFEGASDVYREIVARGGVPTTVFMSFLRNVVVGRGTQEDINGMIKKYPSMNSYWEDKRAKVDRIDVPVYAAASYSTGLHTFGSFRGFEEASTEKKWLRIHSTQEWHDLYLETTNDELQKFFDRYLKDVDNGWENTPKVRASLYRYNKEPLVNIPFSNWPIPETRYEQFYLNANGGLQKLPPPESEQGIISYQSDVPFMQMDSDPGEVAFSYTFDKPVYILGSARVKLFMACPDHNDMDVWVQLRKADSSGKLLRQITIPAEDTGIKDDELELQNCMQYLGPSGALRASYRALDPHLSTTQFPEHNYYEKRLIERNTVVELDIGLWQTGMAFERDEKLVLKVSGHPMSLAELPMSRGTENLENRGVHQIHLGGNAPSYVAIPFVPLHA</sequence>
<accession>A0A5M3ZAA5</accession>
<name>A0A5M3ZAA5_ASPTE</name>
<dbReference type="InterPro" id="IPR005674">
    <property type="entry name" value="CocE/Ser_esterase"/>
</dbReference>
<dbReference type="PANTHER" id="PTHR43056:SF10">
    <property type="entry name" value="COCE_NOND FAMILY, PUTATIVE (AFU_ORTHOLOGUE AFUA_7G00600)-RELATED"/>
    <property type="match status" value="1"/>
</dbReference>
<dbReference type="InterPro" id="IPR013736">
    <property type="entry name" value="Xaa-Pro_dipept_C"/>
</dbReference>
<proteinExistence type="predicted"/>
<dbReference type="OrthoDB" id="2578740at2759"/>
<dbReference type="Pfam" id="PF02129">
    <property type="entry name" value="Peptidase_S15"/>
    <property type="match status" value="1"/>
</dbReference>
<protein>
    <submittedName>
        <fullName evidence="2">Related to cocaine esterase</fullName>
    </submittedName>
</protein>
<evidence type="ECO:0000313" key="2">
    <source>
        <dbReference type="EMBL" id="GFF21844.1"/>
    </source>
</evidence>
<dbReference type="GO" id="GO:0008239">
    <property type="term" value="F:dipeptidyl-peptidase activity"/>
    <property type="evidence" value="ECO:0007669"/>
    <property type="project" value="InterPro"/>
</dbReference>
<keyword evidence="3" id="KW-1185">Reference proteome</keyword>
<dbReference type="SUPFAM" id="SSF53474">
    <property type="entry name" value="alpha/beta-Hydrolases"/>
    <property type="match status" value="1"/>
</dbReference>
<gene>
    <name evidence="2" type="ORF">ATEIFO6365_0017000600</name>
</gene>
<dbReference type="InterPro" id="IPR000383">
    <property type="entry name" value="Xaa-Pro-like_dom"/>
</dbReference>
<dbReference type="SMART" id="SM00939">
    <property type="entry name" value="PepX_C"/>
    <property type="match status" value="1"/>
</dbReference>
<comment type="caution">
    <text evidence="2">The sequence shown here is derived from an EMBL/GenBank/DDBJ whole genome shotgun (WGS) entry which is preliminary data.</text>
</comment>
<evidence type="ECO:0000256" key="1">
    <source>
        <dbReference type="ARBA" id="ARBA00022801"/>
    </source>
</evidence>
<dbReference type="SUPFAM" id="SSF49785">
    <property type="entry name" value="Galactose-binding domain-like"/>
    <property type="match status" value="1"/>
</dbReference>
<dbReference type="Gene3D" id="3.40.50.1820">
    <property type="entry name" value="alpha/beta hydrolase"/>
    <property type="match status" value="1"/>
</dbReference>
<evidence type="ECO:0000313" key="3">
    <source>
        <dbReference type="Proteomes" id="UP000452235"/>
    </source>
</evidence>
<dbReference type="Gene3D" id="1.10.3020.20">
    <property type="match status" value="1"/>
</dbReference>
<dbReference type="AlphaFoldDB" id="A0A5M3ZAA5"/>